<dbReference type="AlphaFoldDB" id="R7QNS7"/>
<keyword evidence="2" id="KW-1185">Reference proteome</keyword>
<sequence length="34" mass="3861">MLTGETTRFYICDSTRKSAVLNKRTVTRQQISVG</sequence>
<dbReference type="Gramene" id="CDF39759">
    <property type="protein sequence ID" value="CDF39759"/>
    <property type="gene ID" value="CHC_T00006798001"/>
</dbReference>
<dbReference type="EMBL" id="HG002070">
    <property type="protein sequence ID" value="CDF39759.1"/>
    <property type="molecule type" value="Genomic_DNA"/>
</dbReference>
<dbReference type="Proteomes" id="UP000012073">
    <property type="component" value="Unassembled WGS sequence"/>
</dbReference>
<organism evidence="1 2">
    <name type="scientific">Chondrus crispus</name>
    <name type="common">Carrageen Irish moss</name>
    <name type="synonym">Polymorpha crispa</name>
    <dbReference type="NCBI Taxonomy" id="2769"/>
    <lineage>
        <taxon>Eukaryota</taxon>
        <taxon>Rhodophyta</taxon>
        <taxon>Florideophyceae</taxon>
        <taxon>Rhodymeniophycidae</taxon>
        <taxon>Gigartinales</taxon>
        <taxon>Gigartinaceae</taxon>
        <taxon>Chondrus</taxon>
    </lineage>
</organism>
<evidence type="ECO:0000313" key="2">
    <source>
        <dbReference type="Proteomes" id="UP000012073"/>
    </source>
</evidence>
<name>R7QNS7_CHOCR</name>
<reference evidence="2" key="1">
    <citation type="journal article" date="2013" name="Proc. Natl. Acad. Sci. U.S.A.">
        <title>Genome structure and metabolic features in the red seaweed Chondrus crispus shed light on evolution of the Archaeplastida.</title>
        <authorList>
            <person name="Collen J."/>
            <person name="Porcel B."/>
            <person name="Carre W."/>
            <person name="Ball S.G."/>
            <person name="Chaparro C."/>
            <person name="Tonon T."/>
            <person name="Barbeyron T."/>
            <person name="Michel G."/>
            <person name="Noel B."/>
            <person name="Valentin K."/>
            <person name="Elias M."/>
            <person name="Artiguenave F."/>
            <person name="Arun A."/>
            <person name="Aury J.M."/>
            <person name="Barbosa-Neto J.F."/>
            <person name="Bothwell J.H."/>
            <person name="Bouget F.Y."/>
            <person name="Brillet L."/>
            <person name="Cabello-Hurtado F."/>
            <person name="Capella-Gutierrez S."/>
            <person name="Charrier B."/>
            <person name="Cladiere L."/>
            <person name="Cock J.M."/>
            <person name="Coelho S.M."/>
            <person name="Colleoni C."/>
            <person name="Czjzek M."/>
            <person name="Da Silva C."/>
            <person name="Delage L."/>
            <person name="Denoeud F."/>
            <person name="Deschamps P."/>
            <person name="Dittami S.M."/>
            <person name="Gabaldon T."/>
            <person name="Gachon C.M."/>
            <person name="Groisillier A."/>
            <person name="Herve C."/>
            <person name="Jabbari K."/>
            <person name="Katinka M."/>
            <person name="Kloareg B."/>
            <person name="Kowalczyk N."/>
            <person name="Labadie K."/>
            <person name="Leblanc C."/>
            <person name="Lopez P.J."/>
            <person name="McLachlan D.H."/>
            <person name="Meslet-Cladiere L."/>
            <person name="Moustafa A."/>
            <person name="Nehr Z."/>
            <person name="Nyvall Collen P."/>
            <person name="Panaud O."/>
            <person name="Partensky F."/>
            <person name="Poulain J."/>
            <person name="Rensing S.A."/>
            <person name="Rousvoal S."/>
            <person name="Samson G."/>
            <person name="Symeonidi A."/>
            <person name="Weissenbach J."/>
            <person name="Zambounis A."/>
            <person name="Wincker P."/>
            <person name="Boyen C."/>
        </authorList>
    </citation>
    <scope>NUCLEOTIDE SEQUENCE [LARGE SCALE GENOMIC DNA]</scope>
    <source>
        <strain evidence="2">cv. Stackhouse</strain>
    </source>
</reference>
<evidence type="ECO:0000313" key="1">
    <source>
        <dbReference type="EMBL" id="CDF39759.1"/>
    </source>
</evidence>
<dbReference type="GeneID" id="17317763"/>
<dbReference type="KEGG" id="ccp:CHC_T00006798001"/>
<proteinExistence type="predicted"/>
<gene>
    <name evidence="1" type="ORF">CHC_T00006798001</name>
</gene>
<protein>
    <submittedName>
        <fullName evidence="1">Uncharacterized protein</fullName>
    </submittedName>
</protein>
<accession>R7QNS7</accession>
<dbReference type="RefSeq" id="XP_005710053.1">
    <property type="nucleotide sequence ID" value="XM_005709996.1"/>
</dbReference>